<dbReference type="EMBL" id="CP006569">
    <property type="protein sequence ID" value="AHF78831.1"/>
    <property type="molecule type" value="Genomic_DNA"/>
</dbReference>
<dbReference type="KEGG" id="sod:Sant_3859"/>
<feature type="coiled-coil region" evidence="1">
    <location>
        <begin position="195"/>
        <end position="222"/>
    </location>
</feature>
<keyword evidence="4" id="KW-1185">Reference proteome</keyword>
<organism evidence="3 4">
    <name type="scientific">Sodalis praecaptivus</name>
    <dbReference type="NCBI Taxonomy" id="1239307"/>
    <lineage>
        <taxon>Bacteria</taxon>
        <taxon>Pseudomonadati</taxon>
        <taxon>Pseudomonadota</taxon>
        <taxon>Gammaproteobacteria</taxon>
        <taxon>Enterobacterales</taxon>
        <taxon>Bruguierivoracaceae</taxon>
        <taxon>Sodalis</taxon>
    </lineage>
</organism>
<evidence type="ECO:0000313" key="3">
    <source>
        <dbReference type="EMBL" id="AHF78831.1"/>
    </source>
</evidence>
<feature type="compositionally biased region" description="Polar residues" evidence="2">
    <location>
        <begin position="350"/>
        <end position="370"/>
    </location>
</feature>
<feature type="compositionally biased region" description="Basic and acidic residues" evidence="2">
    <location>
        <begin position="244"/>
        <end position="257"/>
    </location>
</feature>
<dbReference type="HOGENOM" id="CLU_063674_0_0_6"/>
<evidence type="ECO:0000256" key="2">
    <source>
        <dbReference type="SAM" id="MobiDB-lite"/>
    </source>
</evidence>
<evidence type="ECO:0000313" key="4">
    <source>
        <dbReference type="Proteomes" id="UP000019028"/>
    </source>
</evidence>
<proteinExistence type="predicted"/>
<gene>
    <name evidence="3" type="ORF">Sant_3859</name>
</gene>
<accession>W0HY84</accession>
<reference evidence="3 4" key="1">
    <citation type="journal article" date="2014" name="Genome Biol. Evol.">
        <title>Genome degeneration and adaptation in a nascent stage of symbiosis.</title>
        <authorList>
            <person name="Oakeson K.F."/>
            <person name="Gil R."/>
            <person name="Clayton A.L."/>
            <person name="Dunn D.M."/>
            <person name="von Niederhausern A.C."/>
            <person name="Hamil C."/>
            <person name="Aoyagi A."/>
            <person name="Duval B."/>
            <person name="Baca A."/>
            <person name="Silva F.J."/>
            <person name="Vallier A."/>
            <person name="Jackson D.G."/>
            <person name="Latorre A."/>
            <person name="Weiss R.B."/>
            <person name="Heddi A."/>
            <person name="Moya A."/>
            <person name="Dale C."/>
        </authorList>
    </citation>
    <scope>NUCLEOTIDE SEQUENCE [LARGE SCALE GENOMIC DNA]</scope>
    <source>
        <strain evidence="3 4">HS1</strain>
    </source>
</reference>
<feature type="region of interest" description="Disordered" evidence="2">
    <location>
        <begin position="244"/>
        <end position="291"/>
    </location>
</feature>
<name>W0HY84_9GAMM</name>
<evidence type="ECO:0000256" key="1">
    <source>
        <dbReference type="SAM" id="Coils"/>
    </source>
</evidence>
<dbReference type="AlphaFoldDB" id="W0HY84"/>
<feature type="region of interest" description="Disordered" evidence="2">
    <location>
        <begin position="305"/>
        <end position="370"/>
    </location>
</feature>
<dbReference type="Proteomes" id="UP000019028">
    <property type="component" value="Chromosome"/>
</dbReference>
<protein>
    <submittedName>
        <fullName evidence="3">Putative DNA segregation ATPase</fullName>
    </submittedName>
</protein>
<dbReference type="PATRIC" id="fig|1239307.3.peg.4273"/>
<sequence length="370" mass="40261">MTCITSLHKPVHSAHNSVSCEANKTSPVINRHGTLFQPYWCGNNANAVLKTTIYRSTGTLNIIGSTPKGAGAAVNQDKALPLAKNALQYNSQPLAQTSPAVDRFKANTTASIEFAKTLLNTDDTPPPIKWSTHPLLNAVRHTPSSLANTATNEAGTPTQDERIPPQAKDLHQHQRLESKALLPITATGANTQQTRVNLTANIVKVTNVLMRLEENSKKLRAMQQQAVATSTTLQTLAEKNHATRAEFNQRIRSRDNNQHASRLTDGPQATPQGRFESTAMPSVSSALPLQPVNVKRKGARIVVPPAQPHQASLDPQTNASNTSSNNAARITRSPRKKPIVAESRLPNYMKPTQSTLAKRVKTPQQSKHSR</sequence>
<dbReference type="RefSeq" id="WP_148296332.1">
    <property type="nucleotide sequence ID" value="NZ_CP006569.1"/>
</dbReference>
<feature type="compositionally biased region" description="Low complexity" evidence="2">
    <location>
        <begin position="317"/>
        <end position="328"/>
    </location>
</feature>
<keyword evidence="1" id="KW-0175">Coiled coil</keyword>